<keyword evidence="1" id="KW-0597">Phosphoprotein</keyword>
<accession>A0A3P9HB90</accession>
<dbReference type="AlphaFoldDB" id="A0A3P9HB90"/>
<keyword evidence="4" id="KW-0732">Signal</keyword>
<dbReference type="Gene3D" id="1.10.10.10">
    <property type="entry name" value="Winged helix-like DNA-binding domain superfamily/Winged helix DNA-binding domain"/>
    <property type="match status" value="1"/>
</dbReference>
<dbReference type="Ensembl" id="ENSORLT00015006529.1">
    <property type="protein sequence ID" value="ENSORLP00015005075.1"/>
    <property type="gene ID" value="ENSORLG00015005865.1"/>
</dbReference>
<evidence type="ECO:0000259" key="5">
    <source>
        <dbReference type="PROSITE" id="PS50961"/>
    </source>
</evidence>
<reference evidence="6" key="3">
    <citation type="submission" date="2025-08" db="UniProtKB">
        <authorList>
            <consortium name="Ensembl"/>
        </authorList>
    </citation>
    <scope>IDENTIFICATION</scope>
    <source>
        <strain evidence="6">HSOK</strain>
    </source>
</reference>
<organism evidence="6 7">
    <name type="scientific">Oryzias latipes</name>
    <name type="common">Japanese rice fish</name>
    <name type="synonym">Japanese killifish</name>
    <dbReference type="NCBI Taxonomy" id="8090"/>
    <lineage>
        <taxon>Eukaryota</taxon>
        <taxon>Metazoa</taxon>
        <taxon>Chordata</taxon>
        <taxon>Craniata</taxon>
        <taxon>Vertebrata</taxon>
        <taxon>Euteleostomi</taxon>
        <taxon>Actinopterygii</taxon>
        <taxon>Neopterygii</taxon>
        <taxon>Teleostei</taxon>
        <taxon>Neoteleostei</taxon>
        <taxon>Acanthomorphata</taxon>
        <taxon>Ovalentaria</taxon>
        <taxon>Atherinomorphae</taxon>
        <taxon>Beloniformes</taxon>
        <taxon>Adrianichthyidae</taxon>
        <taxon>Oryziinae</taxon>
        <taxon>Oryzias</taxon>
    </lineage>
</organism>
<dbReference type="InterPro" id="IPR006630">
    <property type="entry name" value="La_HTH"/>
</dbReference>
<keyword evidence="2 3" id="KW-0694">RNA-binding</keyword>
<evidence type="ECO:0000256" key="3">
    <source>
        <dbReference type="PROSITE-ProRule" id="PRU00332"/>
    </source>
</evidence>
<feature type="chain" id="PRO_5018168678" description="HTH La-type RNA-binding domain-containing protein" evidence="4">
    <location>
        <begin position="20"/>
        <end position="206"/>
    </location>
</feature>
<dbReference type="Proteomes" id="UP000265200">
    <property type="component" value="Chromosome 5"/>
</dbReference>
<protein>
    <recommendedName>
        <fullName evidence="5">HTH La-type RNA-binding domain-containing protein</fullName>
    </recommendedName>
</protein>
<dbReference type="PROSITE" id="PS50961">
    <property type="entry name" value="HTH_LA"/>
    <property type="match status" value="1"/>
</dbReference>
<dbReference type="Pfam" id="PF26088">
    <property type="entry name" value="RRM_LARP4"/>
    <property type="match status" value="1"/>
</dbReference>
<sequence>MLKSVLFFFLKCSLHKGEGFYTEHVNITEDHSPGFDGDSPDTECVVFNSHGEPATDLEVSKEQSMAEENLRQALKCRLESCFSRENLSKDLYLISQMDSDQFVSIWTIACMEDIKALTSDMDLILDVLKASPMVQVDEAGKKVRPNHSRCVIILREIPETTPVQEVEALFQSENCPKVLRAEFAHNSNWYITFQSDLDAQQVCLNL</sequence>
<dbReference type="PANTHER" id="PTHR22792">
    <property type="entry name" value="LUPUS LA PROTEIN-RELATED"/>
    <property type="match status" value="1"/>
</dbReference>
<dbReference type="GO" id="GO:0003723">
    <property type="term" value="F:RNA binding"/>
    <property type="evidence" value="ECO:0007669"/>
    <property type="project" value="UniProtKB-UniRule"/>
</dbReference>
<reference key="1">
    <citation type="journal article" date="2007" name="Nature">
        <title>The medaka draft genome and insights into vertebrate genome evolution.</title>
        <authorList>
            <person name="Kasahara M."/>
            <person name="Naruse K."/>
            <person name="Sasaki S."/>
            <person name="Nakatani Y."/>
            <person name="Qu W."/>
            <person name="Ahsan B."/>
            <person name="Yamada T."/>
            <person name="Nagayasu Y."/>
            <person name="Doi K."/>
            <person name="Kasai Y."/>
            <person name="Jindo T."/>
            <person name="Kobayashi D."/>
            <person name="Shimada A."/>
            <person name="Toyoda A."/>
            <person name="Kuroki Y."/>
            <person name="Fujiyama A."/>
            <person name="Sasaki T."/>
            <person name="Shimizu A."/>
            <person name="Asakawa S."/>
            <person name="Shimizu N."/>
            <person name="Hashimoto S."/>
            <person name="Yang J."/>
            <person name="Lee Y."/>
            <person name="Matsushima K."/>
            <person name="Sugano S."/>
            <person name="Sakaizumi M."/>
            <person name="Narita T."/>
            <person name="Ohishi K."/>
            <person name="Haga S."/>
            <person name="Ohta F."/>
            <person name="Nomoto H."/>
            <person name="Nogata K."/>
            <person name="Morishita T."/>
            <person name="Endo T."/>
            <person name="Shin-I T."/>
            <person name="Takeda H."/>
            <person name="Morishita S."/>
            <person name="Kohara Y."/>
        </authorList>
    </citation>
    <scope>NUCLEOTIDE SEQUENCE [LARGE SCALE GENOMIC DNA]</scope>
    <source>
        <strain>Hd-rR</strain>
    </source>
</reference>
<dbReference type="SMART" id="SM00715">
    <property type="entry name" value="LA"/>
    <property type="match status" value="1"/>
</dbReference>
<name>A0A3P9HB90_ORYLA</name>
<evidence type="ECO:0000256" key="4">
    <source>
        <dbReference type="SAM" id="SignalP"/>
    </source>
</evidence>
<dbReference type="InterPro" id="IPR036390">
    <property type="entry name" value="WH_DNA-bd_sf"/>
</dbReference>
<proteinExistence type="predicted"/>
<dbReference type="InterPro" id="IPR036388">
    <property type="entry name" value="WH-like_DNA-bd_sf"/>
</dbReference>
<dbReference type="PANTHER" id="PTHR22792:SF48">
    <property type="entry name" value="LA-RELATED PROTEIN 4"/>
    <property type="match status" value="1"/>
</dbReference>
<evidence type="ECO:0000256" key="2">
    <source>
        <dbReference type="ARBA" id="ARBA00022884"/>
    </source>
</evidence>
<dbReference type="InterPro" id="IPR045180">
    <property type="entry name" value="La_dom_prot"/>
</dbReference>
<dbReference type="SUPFAM" id="SSF46785">
    <property type="entry name" value="Winged helix' DNA-binding domain"/>
    <property type="match status" value="1"/>
</dbReference>
<feature type="domain" description="HTH La-type RNA-binding" evidence="5">
    <location>
        <begin position="64"/>
        <end position="153"/>
    </location>
</feature>
<evidence type="ECO:0000313" key="6">
    <source>
        <dbReference type="Ensembl" id="ENSORLP00015005075.1"/>
    </source>
</evidence>
<evidence type="ECO:0000256" key="1">
    <source>
        <dbReference type="ARBA" id="ARBA00022553"/>
    </source>
</evidence>
<dbReference type="Pfam" id="PF05383">
    <property type="entry name" value="La"/>
    <property type="match status" value="1"/>
</dbReference>
<feature type="signal peptide" evidence="4">
    <location>
        <begin position="1"/>
        <end position="19"/>
    </location>
</feature>
<reference evidence="6" key="4">
    <citation type="submission" date="2025-09" db="UniProtKB">
        <authorList>
            <consortium name="Ensembl"/>
        </authorList>
    </citation>
    <scope>IDENTIFICATION</scope>
    <source>
        <strain evidence="6">HSOK</strain>
    </source>
</reference>
<dbReference type="InterPro" id="IPR058699">
    <property type="entry name" value="RRM_LARP4/4B"/>
</dbReference>
<evidence type="ECO:0000313" key="7">
    <source>
        <dbReference type="Proteomes" id="UP000265200"/>
    </source>
</evidence>
<reference evidence="6 7" key="2">
    <citation type="submission" date="2017-04" db="EMBL/GenBank/DDBJ databases">
        <title>CpG methylation of centromeres and impact of large insertions on vertebrate speciation.</title>
        <authorList>
            <person name="Ichikawa K."/>
            <person name="Yoshimura J."/>
            <person name="Morishita S."/>
        </authorList>
    </citation>
    <scope>NUCLEOTIDE SEQUENCE</scope>
    <source>
        <strain evidence="6 7">HSOK</strain>
    </source>
</reference>